<feature type="domain" description="THIF-type NAD/FAD binding fold" evidence="1">
    <location>
        <begin position="11"/>
        <end position="252"/>
    </location>
</feature>
<dbReference type="Pfam" id="PF00899">
    <property type="entry name" value="ThiF"/>
    <property type="match status" value="1"/>
</dbReference>
<organism evidence="2 3">
    <name type="scientific">Sulfobacillus thermosulfidooxidans</name>
    <dbReference type="NCBI Taxonomy" id="28034"/>
    <lineage>
        <taxon>Bacteria</taxon>
        <taxon>Bacillati</taxon>
        <taxon>Bacillota</taxon>
        <taxon>Clostridia</taxon>
        <taxon>Eubacteriales</taxon>
        <taxon>Clostridiales Family XVII. Incertae Sedis</taxon>
        <taxon>Sulfobacillus</taxon>
    </lineage>
</organism>
<dbReference type="Proteomes" id="UP000242705">
    <property type="component" value="Unassembled WGS sequence"/>
</dbReference>
<evidence type="ECO:0000259" key="1">
    <source>
        <dbReference type="Pfam" id="PF00899"/>
    </source>
</evidence>
<dbReference type="InterPro" id="IPR035985">
    <property type="entry name" value="Ubiquitin-activating_enz"/>
</dbReference>
<accession>A0A2T2WFJ5</accession>
<proteinExistence type="predicted"/>
<dbReference type="SUPFAM" id="SSF69572">
    <property type="entry name" value="Activating enzymes of the ubiquitin-like proteins"/>
    <property type="match status" value="1"/>
</dbReference>
<evidence type="ECO:0000313" key="2">
    <source>
        <dbReference type="EMBL" id="PSR21015.1"/>
    </source>
</evidence>
<dbReference type="EMBL" id="PXYX01000123">
    <property type="protein sequence ID" value="PSR21015.1"/>
    <property type="molecule type" value="Genomic_DNA"/>
</dbReference>
<evidence type="ECO:0000313" key="3">
    <source>
        <dbReference type="Proteomes" id="UP000242705"/>
    </source>
</evidence>
<dbReference type="GO" id="GO:0008641">
    <property type="term" value="F:ubiquitin-like modifier activating enzyme activity"/>
    <property type="evidence" value="ECO:0007669"/>
    <property type="project" value="InterPro"/>
</dbReference>
<protein>
    <recommendedName>
        <fullName evidence="1">THIF-type NAD/FAD binding fold domain-containing protein</fullName>
    </recommendedName>
</protein>
<reference evidence="2 3" key="1">
    <citation type="journal article" date="2014" name="BMC Genomics">
        <title>Comparison of environmental and isolate Sulfobacillus genomes reveals diverse carbon, sulfur, nitrogen, and hydrogen metabolisms.</title>
        <authorList>
            <person name="Justice N.B."/>
            <person name="Norman A."/>
            <person name="Brown C.T."/>
            <person name="Singh A."/>
            <person name="Thomas B.C."/>
            <person name="Banfield J.F."/>
        </authorList>
    </citation>
    <scope>NUCLEOTIDE SEQUENCE [LARGE SCALE GENOMIC DNA]</scope>
    <source>
        <strain evidence="2">AMDSBA5</strain>
    </source>
</reference>
<comment type="caution">
    <text evidence="2">The sequence shown here is derived from an EMBL/GenBank/DDBJ whole genome shotgun (WGS) entry which is preliminary data.</text>
</comment>
<gene>
    <name evidence="2" type="ORF">C7B47_17585</name>
</gene>
<name>A0A2T2WFJ5_SULTH</name>
<dbReference type="InterPro" id="IPR000594">
    <property type="entry name" value="ThiF_NAD_FAD-bd"/>
</dbReference>
<dbReference type="Gene3D" id="3.40.50.720">
    <property type="entry name" value="NAD(P)-binding Rossmann-like Domain"/>
    <property type="match status" value="1"/>
</dbReference>
<feature type="non-terminal residue" evidence="2">
    <location>
        <position position="1"/>
    </location>
</feature>
<sequence>TLPFFYRPHFQLFVVGTGGTGGYVVQYLARLLYALQSTHATTVTLTLIDGDRVEEANLLRQHFLPQDVGQPKAQILADRFGAVYGLPVFAMPTYLTQASDLDAFITSDRQDRYAVWPNPSPYASLHTLPVLIGCVDNHATRQLLHQIFARFAHIVYIDAGNDGVYLSDDPADAETVRTSGYSGHVVIGAKLFGHVVLPPVGAVYPDILTDASSALPGQACGHQAVSQPQRMLTNVWAAMTVLSAINTLLADQQIRWHVANFHAQNAVCQAQALTPSIWAQWNTQEVLP</sequence>
<dbReference type="AlphaFoldDB" id="A0A2T2WFJ5"/>